<dbReference type="EMBL" id="JAAKFY010000018">
    <property type="protein sequence ID" value="KAF3843817.1"/>
    <property type="molecule type" value="Genomic_DNA"/>
</dbReference>
<protein>
    <submittedName>
        <fullName evidence="2">Uncharacterized protein</fullName>
    </submittedName>
</protein>
<evidence type="ECO:0000256" key="1">
    <source>
        <dbReference type="SAM" id="MobiDB-lite"/>
    </source>
</evidence>
<gene>
    <name evidence="2" type="ORF">F7725_002666</name>
</gene>
<dbReference type="AlphaFoldDB" id="A0A7J5Y589"/>
<organism evidence="2 3">
    <name type="scientific">Dissostichus mawsoni</name>
    <name type="common">Antarctic cod</name>
    <dbReference type="NCBI Taxonomy" id="36200"/>
    <lineage>
        <taxon>Eukaryota</taxon>
        <taxon>Metazoa</taxon>
        <taxon>Chordata</taxon>
        <taxon>Craniata</taxon>
        <taxon>Vertebrata</taxon>
        <taxon>Euteleostomi</taxon>
        <taxon>Actinopterygii</taxon>
        <taxon>Neopterygii</taxon>
        <taxon>Teleostei</taxon>
        <taxon>Neoteleostei</taxon>
        <taxon>Acanthomorphata</taxon>
        <taxon>Eupercaria</taxon>
        <taxon>Perciformes</taxon>
        <taxon>Notothenioidei</taxon>
        <taxon>Nototheniidae</taxon>
        <taxon>Dissostichus</taxon>
    </lineage>
</organism>
<feature type="region of interest" description="Disordered" evidence="1">
    <location>
        <begin position="44"/>
        <end position="89"/>
    </location>
</feature>
<dbReference type="Proteomes" id="UP000518266">
    <property type="component" value="Unassembled WGS sequence"/>
</dbReference>
<accession>A0A7J5Y589</accession>
<sequence length="155" mass="17271">MTVCVLQLFSLTQSSEELRRDRDRVRLALERTEAAMIGYRERAHQWEHSRGAGSDSEEVICRHHRRRASADQSAGAGGPGDSAPHLIGCRPAAEGGVYPAVLQEQPSWLLSLRSDLSDSLAAVERRPIPSVLESETQRLDRSLREEELRLSLSQS</sequence>
<comment type="caution">
    <text evidence="2">The sequence shown here is derived from an EMBL/GenBank/DDBJ whole genome shotgun (WGS) entry which is preliminary data.</text>
</comment>
<name>A0A7J5Y589_DISMA</name>
<reference evidence="2 3" key="1">
    <citation type="submission" date="2020-03" db="EMBL/GenBank/DDBJ databases">
        <title>Dissostichus mawsoni Genome sequencing and assembly.</title>
        <authorList>
            <person name="Park H."/>
        </authorList>
    </citation>
    <scope>NUCLEOTIDE SEQUENCE [LARGE SCALE GENOMIC DNA]</scope>
    <source>
        <strain evidence="2">DM0001</strain>
        <tissue evidence="2">Muscle</tissue>
    </source>
</reference>
<feature type="compositionally biased region" description="Basic and acidic residues" evidence="1">
    <location>
        <begin position="135"/>
        <end position="149"/>
    </location>
</feature>
<keyword evidence="3" id="KW-1185">Reference proteome</keyword>
<evidence type="ECO:0000313" key="2">
    <source>
        <dbReference type="EMBL" id="KAF3843817.1"/>
    </source>
</evidence>
<proteinExistence type="predicted"/>
<feature type="region of interest" description="Disordered" evidence="1">
    <location>
        <begin position="135"/>
        <end position="155"/>
    </location>
</feature>
<evidence type="ECO:0000313" key="3">
    <source>
        <dbReference type="Proteomes" id="UP000518266"/>
    </source>
</evidence>